<evidence type="ECO:0000256" key="5">
    <source>
        <dbReference type="ARBA" id="ARBA00023065"/>
    </source>
</evidence>
<feature type="repeat" description="ANK" evidence="8">
    <location>
        <begin position="474"/>
        <end position="506"/>
    </location>
</feature>
<keyword evidence="10" id="KW-1133">Transmembrane helix</keyword>
<dbReference type="WBParaSite" id="SMRG1_66320.1">
    <property type="protein sequence ID" value="SMRG1_66320.1"/>
    <property type="gene ID" value="SMRG1_66320"/>
</dbReference>
<evidence type="ECO:0008006" key="13">
    <source>
        <dbReference type="Google" id="ProtNLM"/>
    </source>
</evidence>
<feature type="repeat" description="ANK" evidence="8">
    <location>
        <begin position="615"/>
        <end position="639"/>
    </location>
</feature>
<keyword evidence="5" id="KW-0406">Ion transport</keyword>
<evidence type="ECO:0000256" key="3">
    <source>
        <dbReference type="ARBA" id="ARBA00022737"/>
    </source>
</evidence>
<keyword evidence="6" id="KW-0325">Glycoprotein</keyword>
<feature type="transmembrane region" description="Helical" evidence="10">
    <location>
        <begin position="1002"/>
        <end position="1025"/>
    </location>
</feature>
<organism evidence="11 12">
    <name type="scientific">Schistosoma margrebowiei</name>
    <dbReference type="NCBI Taxonomy" id="48269"/>
    <lineage>
        <taxon>Eukaryota</taxon>
        <taxon>Metazoa</taxon>
        <taxon>Spiralia</taxon>
        <taxon>Lophotrochozoa</taxon>
        <taxon>Platyhelminthes</taxon>
        <taxon>Trematoda</taxon>
        <taxon>Digenea</taxon>
        <taxon>Strigeidida</taxon>
        <taxon>Schistosomatoidea</taxon>
        <taxon>Schistosomatidae</taxon>
        <taxon>Schistosoma</taxon>
    </lineage>
</organism>
<feature type="repeat" description="ANK" evidence="8">
    <location>
        <begin position="546"/>
        <end position="578"/>
    </location>
</feature>
<keyword evidence="9" id="KW-0175">Coiled coil</keyword>
<evidence type="ECO:0000256" key="6">
    <source>
        <dbReference type="ARBA" id="ARBA00023180"/>
    </source>
</evidence>
<feature type="repeat" description="ANK" evidence="8">
    <location>
        <begin position="223"/>
        <end position="255"/>
    </location>
</feature>
<evidence type="ECO:0000256" key="10">
    <source>
        <dbReference type="SAM" id="Phobius"/>
    </source>
</evidence>
<evidence type="ECO:0000256" key="9">
    <source>
        <dbReference type="SAM" id="Coils"/>
    </source>
</evidence>
<evidence type="ECO:0000256" key="8">
    <source>
        <dbReference type="PROSITE-ProRule" id="PRU00023"/>
    </source>
</evidence>
<sequence length="1136" mass="129885">MISSSKNNWFDYIESKTTNHSYLNIIPEELKIYKFQDHFYNFLNKLRSSLNSRRNSTKLTTLSMIDPNGRITDLVNSNIPEIQMTSNDGLQSLKLLKDNELSKYEDIIYTIQNDSVPLNSSDNVINRILHYSVEYGYTDLVKCSLNNGADPNYINELGNQPIHSAVSRKHVQILQLLIDFGANVNAKNRLGAQAIHLACEADFIEGLELLLEIAVDANTPDEQGATPVHYCCFNDSAACLQMLIEAGGNIYQTDALGKYPIHEAISQSSLQCLKILLDYNQYDMQAHNEPTTTITEPSWQIVNSMITNTENHKSISVFSRQYSTSSNKYNSGSKDLTNSFEFEMIQEKLNQRMRKPFKKQQLIHLRDGEGLAPIHAAASSGSIELLNICLQYNPDVLAKDQNGQTVLHYAALRGDLECVKAIIKNISLEEQTKLIQCSNENQETCLHLAAKHNFVDMVDYLISLGSNINQQDINGYTPIMSAAIKGSINVIDYLLNKNIIIKHHDIKQRNLFHLIVLSCSDEICNSIEIIKNLKELPELLNDVDNYGYTPLHYATKLGLIETCLFFLQYGANVTVVGENKCTPLHLAAKFGRLRISQAILNTIGGMRTLSMTDSKGCLPLHIAAYYGQDKLLELFLKNGCLFRRCHEGNTALHYAVMQENVEACRILLQINPTLLNQTNYDGMTALHIAAIRNNSHTIEYLLSNGAEIKPDHNGLYFSNYAITRQNEAAVKEIVVHERWPEIVELLSNTIHCPFKELIEYLPEICLLVMDRYITDQGKMNSPEHGTLFDFSILQPPLKNRNRQPTEPLQHLKRVKYFKHWNNHFVLIFQSLLIINSVISLIGNNQLYSAVLAIIIMFIAWINLLLQMIRSQDFGIFIIMFIHVTATVAKLLPLSLYLLIGFATVFQQLIHLPNEEVFNSLSDNNNNIQFRNCFIDYTNSLNHSMNNITNINRRQFNMLSNIGLTFFDTLMMMMGEYKHTNIIIIQSYLKDQVSAIPYPKLTFIFYIIFIILIPITLISLTIGLAVGDIDKARRSATQELIYRQVYWLDSLEANLPRWLYAKVCVQKWLLKPARPNLPRYERSRQELNKTVELLNQRLNIIYKKLEWFNYQLHQIMQKLSIQTMETLLDTGSYDDVG</sequence>
<evidence type="ECO:0000256" key="1">
    <source>
        <dbReference type="ARBA" id="ARBA00022448"/>
    </source>
</evidence>
<feature type="repeat" description="ANK" evidence="8">
    <location>
        <begin position="402"/>
        <end position="425"/>
    </location>
</feature>
<evidence type="ECO:0000256" key="4">
    <source>
        <dbReference type="ARBA" id="ARBA00023043"/>
    </source>
</evidence>
<feature type="repeat" description="ANK" evidence="8">
    <location>
        <begin position="190"/>
        <end position="222"/>
    </location>
</feature>
<evidence type="ECO:0000256" key="7">
    <source>
        <dbReference type="ARBA" id="ARBA00023303"/>
    </source>
</evidence>
<feature type="repeat" description="ANK" evidence="8">
    <location>
        <begin position="681"/>
        <end position="713"/>
    </location>
</feature>
<feature type="transmembrane region" description="Helical" evidence="10">
    <location>
        <begin position="877"/>
        <end position="899"/>
    </location>
</feature>
<feature type="transmembrane region" description="Helical" evidence="10">
    <location>
        <begin position="820"/>
        <end position="841"/>
    </location>
</feature>
<feature type="transmembrane region" description="Helical" evidence="10">
    <location>
        <begin position="847"/>
        <end position="865"/>
    </location>
</feature>
<dbReference type="GO" id="GO:0034220">
    <property type="term" value="P:monoatomic ion transmembrane transport"/>
    <property type="evidence" value="ECO:0007669"/>
    <property type="project" value="UniProtKB-KW"/>
</dbReference>
<dbReference type="SMART" id="SM00248">
    <property type="entry name" value="ANK"/>
    <property type="match status" value="14"/>
</dbReference>
<dbReference type="Pfam" id="PF00023">
    <property type="entry name" value="Ank"/>
    <property type="match status" value="2"/>
</dbReference>
<evidence type="ECO:0000256" key="2">
    <source>
        <dbReference type="ARBA" id="ARBA00022606"/>
    </source>
</evidence>
<dbReference type="SUPFAM" id="SSF48403">
    <property type="entry name" value="Ankyrin repeat"/>
    <property type="match status" value="2"/>
</dbReference>
<name>A0AA85A887_9TREM</name>
<dbReference type="PROSITE" id="PS50297">
    <property type="entry name" value="ANK_REP_REGION"/>
    <property type="match status" value="9"/>
</dbReference>
<feature type="repeat" description="ANK" evidence="8">
    <location>
        <begin position="441"/>
        <end position="473"/>
    </location>
</feature>
<dbReference type="GO" id="GO:0022857">
    <property type="term" value="F:transmembrane transporter activity"/>
    <property type="evidence" value="ECO:0007669"/>
    <property type="project" value="TreeGrafter"/>
</dbReference>
<dbReference type="Proteomes" id="UP000050790">
    <property type="component" value="Unassembled WGS sequence"/>
</dbReference>
<dbReference type="GO" id="GO:1902495">
    <property type="term" value="C:transmembrane transporter complex"/>
    <property type="evidence" value="ECO:0007669"/>
    <property type="project" value="TreeGrafter"/>
</dbReference>
<dbReference type="Gene3D" id="1.25.40.20">
    <property type="entry name" value="Ankyrin repeat-containing domain"/>
    <property type="match status" value="4"/>
</dbReference>
<keyword evidence="2" id="KW-0716">Sensory transduction</keyword>
<dbReference type="AlphaFoldDB" id="A0AA85A887"/>
<keyword evidence="7" id="KW-0407">Ion channel</keyword>
<keyword evidence="3" id="KW-0677">Repeat</keyword>
<feature type="coiled-coil region" evidence="9">
    <location>
        <begin position="1076"/>
        <end position="1103"/>
    </location>
</feature>
<dbReference type="PROSITE" id="PS50088">
    <property type="entry name" value="ANK_REPEAT"/>
    <property type="match status" value="11"/>
</dbReference>
<keyword evidence="4 8" id="KW-0040">ANK repeat</keyword>
<proteinExistence type="predicted"/>
<keyword evidence="1" id="KW-0813">Transport</keyword>
<dbReference type="InterPro" id="IPR052076">
    <property type="entry name" value="TRP_cation_channel"/>
</dbReference>
<evidence type="ECO:0000313" key="11">
    <source>
        <dbReference type="Proteomes" id="UP000050790"/>
    </source>
</evidence>
<feature type="repeat" description="ANK" evidence="8">
    <location>
        <begin position="157"/>
        <end position="189"/>
    </location>
</feature>
<reference evidence="12" key="1">
    <citation type="submission" date="2023-11" db="UniProtKB">
        <authorList>
            <consortium name="WormBaseParasite"/>
        </authorList>
    </citation>
    <scope>IDENTIFICATION</scope>
</reference>
<keyword evidence="10" id="KW-0812">Transmembrane</keyword>
<dbReference type="PANTHER" id="PTHR47143:SF1">
    <property type="entry name" value="ION_TRANS DOMAIN-CONTAINING PROTEIN"/>
    <property type="match status" value="1"/>
</dbReference>
<protein>
    <recommendedName>
        <fullName evidence="13">Ion transport domain-containing protein</fullName>
    </recommendedName>
</protein>
<feature type="repeat" description="ANK" evidence="8">
    <location>
        <begin position="369"/>
        <end position="401"/>
    </location>
</feature>
<accession>A0AA85A887</accession>
<dbReference type="InterPro" id="IPR036770">
    <property type="entry name" value="Ankyrin_rpt-contain_sf"/>
</dbReference>
<dbReference type="InterPro" id="IPR002110">
    <property type="entry name" value="Ankyrin_rpt"/>
</dbReference>
<keyword evidence="10" id="KW-0472">Membrane</keyword>
<evidence type="ECO:0000313" key="12">
    <source>
        <dbReference type="WBParaSite" id="SMRG1_66320.1"/>
    </source>
</evidence>
<dbReference type="Pfam" id="PF13637">
    <property type="entry name" value="Ank_4"/>
    <property type="match status" value="1"/>
</dbReference>
<dbReference type="Pfam" id="PF12796">
    <property type="entry name" value="Ank_2"/>
    <property type="match status" value="3"/>
</dbReference>
<dbReference type="PANTHER" id="PTHR47143">
    <property type="entry name" value="TRANSIENT RECEPTOR POTENTIAL CATION CHANNEL PROTEIN PAINLESS"/>
    <property type="match status" value="1"/>
</dbReference>
<feature type="repeat" description="ANK" evidence="8">
    <location>
        <begin position="647"/>
        <end position="679"/>
    </location>
</feature>